<dbReference type="RefSeq" id="WP_131259198.1">
    <property type="nucleotide sequence ID" value="NZ_JBHSUS010000001.1"/>
</dbReference>
<dbReference type="Gene3D" id="1.10.10.10">
    <property type="entry name" value="Winged helix-like DNA-binding domain superfamily/Winged helix DNA-binding domain"/>
    <property type="match status" value="1"/>
</dbReference>
<dbReference type="InterPro" id="IPR000847">
    <property type="entry name" value="LysR_HTH_N"/>
</dbReference>
<dbReference type="Pfam" id="PF00126">
    <property type="entry name" value="HTH_1"/>
    <property type="match status" value="1"/>
</dbReference>
<dbReference type="PANTHER" id="PTHR30346">
    <property type="entry name" value="TRANSCRIPTIONAL DUAL REGULATOR HCAR-RELATED"/>
    <property type="match status" value="1"/>
</dbReference>
<dbReference type="SUPFAM" id="SSF46785">
    <property type="entry name" value="Winged helix' DNA-binding domain"/>
    <property type="match status" value="1"/>
</dbReference>
<dbReference type="PROSITE" id="PS50931">
    <property type="entry name" value="HTH_LYSR"/>
    <property type="match status" value="1"/>
</dbReference>
<evidence type="ECO:0000256" key="4">
    <source>
        <dbReference type="ARBA" id="ARBA00023163"/>
    </source>
</evidence>
<gene>
    <name evidence="6" type="ORF">ACFP85_02880</name>
</gene>
<dbReference type="InterPro" id="IPR005119">
    <property type="entry name" value="LysR_subst-bd"/>
</dbReference>
<dbReference type="SUPFAM" id="SSF53850">
    <property type="entry name" value="Periplasmic binding protein-like II"/>
    <property type="match status" value="1"/>
</dbReference>
<reference evidence="7" key="1">
    <citation type="journal article" date="2019" name="Int. J. Syst. Evol. Microbiol.">
        <title>The Global Catalogue of Microorganisms (GCM) 10K type strain sequencing project: providing services to taxonomists for standard genome sequencing and annotation.</title>
        <authorList>
            <consortium name="The Broad Institute Genomics Platform"/>
            <consortium name="The Broad Institute Genome Sequencing Center for Infectious Disease"/>
            <person name="Wu L."/>
            <person name="Ma J."/>
        </authorList>
    </citation>
    <scope>NUCLEOTIDE SEQUENCE [LARGE SCALE GENOMIC DNA]</scope>
    <source>
        <strain evidence="7">CGMCC 1.16031</strain>
    </source>
</reference>
<evidence type="ECO:0000256" key="1">
    <source>
        <dbReference type="ARBA" id="ARBA00009437"/>
    </source>
</evidence>
<dbReference type="Pfam" id="PF03466">
    <property type="entry name" value="LysR_substrate"/>
    <property type="match status" value="1"/>
</dbReference>
<dbReference type="Gene3D" id="3.40.190.10">
    <property type="entry name" value="Periplasmic binding protein-like II"/>
    <property type="match status" value="2"/>
</dbReference>
<evidence type="ECO:0000313" key="6">
    <source>
        <dbReference type="EMBL" id="MFC6439098.1"/>
    </source>
</evidence>
<protein>
    <submittedName>
        <fullName evidence="6">LysR substrate-binding domain-containing protein</fullName>
    </submittedName>
</protein>
<evidence type="ECO:0000256" key="3">
    <source>
        <dbReference type="ARBA" id="ARBA00023125"/>
    </source>
</evidence>
<evidence type="ECO:0000259" key="5">
    <source>
        <dbReference type="PROSITE" id="PS50931"/>
    </source>
</evidence>
<evidence type="ECO:0000313" key="7">
    <source>
        <dbReference type="Proteomes" id="UP001596364"/>
    </source>
</evidence>
<evidence type="ECO:0000256" key="2">
    <source>
        <dbReference type="ARBA" id="ARBA00023015"/>
    </source>
</evidence>
<feature type="domain" description="HTH lysR-type" evidence="5">
    <location>
        <begin position="2"/>
        <end position="59"/>
    </location>
</feature>
<sequence>MISIKQIQYALAVEKTRHFKNAADSCNVSQSALSSAISEMENQLGLQIFERDNKRVLVTPIGQQVLDKARLIQVQVDELHQLSNSLKKPLSYPMSVGVIPTIGPYLLPKVLPAVREQYPDFKLTIIEEQSQVLVDKVKSGEIDTAIIALPYPIDGLHAFEFWQEDFFWVMHKADEAELMREVDARNLEHIKLLLLKDGHCLKEHALDACKLQSHQEDSLSGTSLYTLLQMVACRMGATLVPQMALDQLMTDNSELTARHLNEPGPHRKIAFVTRLNYAGVSNIEVLMKLFKQRLLKCELPE</sequence>
<keyword evidence="2" id="KW-0805">Transcription regulation</keyword>
<dbReference type="InterPro" id="IPR036390">
    <property type="entry name" value="WH_DNA-bd_sf"/>
</dbReference>
<dbReference type="CDD" id="cd08411">
    <property type="entry name" value="PBP2_OxyR"/>
    <property type="match status" value="1"/>
</dbReference>
<proteinExistence type="inferred from homology"/>
<accession>A0ABW1XII6</accession>
<dbReference type="Proteomes" id="UP001596364">
    <property type="component" value="Unassembled WGS sequence"/>
</dbReference>
<dbReference type="InterPro" id="IPR036388">
    <property type="entry name" value="WH-like_DNA-bd_sf"/>
</dbReference>
<comment type="similarity">
    <text evidence="1">Belongs to the LysR transcriptional regulatory family.</text>
</comment>
<keyword evidence="4" id="KW-0804">Transcription</keyword>
<keyword evidence="3" id="KW-0238">DNA-binding</keyword>
<comment type="caution">
    <text evidence="6">The sequence shown here is derived from an EMBL/GenBank/DDBJ whole genome shotgun (WGS) entry which is preliminary data.</text>
</comment>
<organism evidence="6 7">
    <name type="scientific">Pseudobowmanella zhangzhouensis</name>
    <dbReference type="NCBI Taxonomy" id="1537679"/>
    <lineage>
        <taxon>Bacteria</taxon>
        <taxon>Pseudomonadati</taxon>
        <taxon>Pseudomonadota</taxon>
        <taxon>Gammaproteobacteria</taxon>
        <taxon>Alteromonadales</taxon>
        <taxon>Alteromonadaceae</taxon>
    </lineage>
</organism>
<dbReference type="PRINTS" id="PR00039">
    <property type="entry name" value="HTHLYSR"/>
</dbReference>
<dbReference type="PANTHER" id="PTHR30346:SF10">
    <property type="entry name" value="TRANSCRIPTIONAL REGULATOR OF OXIDATIVE STRESS OXYR"/>
    <property type="match status" value="1"/>
</dbReference>
<keyword evidence="7" id="KW-1185">Reference proteome</keyword>
<dbReference type="EMBL" id="JBHSUS010000001">
    <property type="protein sequence ID" value="MFC6439098.1"/>
    <property type="molecule type" value="Genomic_DNA"/>
</dbReference>
<name>A0ABW1XII6_9ALTE</name>